<reference evidence="8 9" key="1">
    <citation type="journal article" date="2014" name="Int. J. Syst. Evol. Microbiol.">
        <title>Brachybacterium ginsengisoli sp. nov., isolated from soil of a ginseng field.</title>
        <authorList>
            <person name="Hoang V.A."/>
            <person name="Kim Y.J."/>
            <person name="Nguyen N.L."/>
            <person name="Yang D.C."/>
        </authorList>
    </citation>
    <scope>NUCLEOTIDE SEQUENCE [LARGE SCALE GENOMIC DNA]</scope>
    <source>
        <strain evidence="8 9">DCY80</strain>
    </source>
</reference>
<dbReference type="InterPro" id="IPR057739">
    <property type="entry name" value="Glyco_hydro_29_N"/>
</dbReference>
<dbReference type="Proteomes" id="UP000217889">
    <property type="component" value="Chromosome"/>
</dbReference>
<keyword evidence="9" id="KW-1185">Reference proteome</keyword>
<sequence>MTAPHGLPRLDPDSLPPAVDVSDNTAALAEVDAVIEQGPFSADWDSLRDYEVPRWYADAKFGIFLHWGVYSVPAFSSEWYSRTMYLEGSREHAHHLETYGPHSEFGYKDFIPSFTMEDYDPAAWAALFRRAGAQFVVPVAEHHDGFAMYQSDRTRWNAAQMGPRRDVMGELLAASDDASITRGASSHRAEHWFFMNGGARFDSDVLDPAYQDFYGPAQREETAPNERHLEDWLLRTVEIIDRYRPQVLWFDWWIEQPAFEPSLRRLAAYYYNRAAEWGREVVINYKWEAFAEGSAVYDIERGTMGGIRPVPWQNDTSVSRSSWCWVEGHEYKSLGELIIELADTVSKNGNLLLNIGPKPDGTIASEEQEMLESIGAWLTENGQSIFGTRPWIVAEEGPTRSQAGSFVDGAEVHHTAADFRFTTRHDVTGDYVYAIALAHPEDGVLRIRSFGTGLRLLPQEIRSVSLLGGGEPLGVERTENALEVTVGPAADSPIGPVVKIHLEPEVVPERTDHLHG</sequence>
<comment type="function">
    <text evidence="1">Alpha-L-fucosidase is responsible for hydrolyzing the alpha-1,6-linked fucose joined to the reducing-end N-acetylglucosamine of the carbohydrate moieties of glycoproteins.</text>
</comment>
<dbReference type="PRINTS" id="PR00741">
    <property type="entry name" value="GLHYDRLASE29"/>
</dbReference>
<evidence type="ECO:0000256" key="5">
    <source>
        <dbReference type="ARBA" id="ARBA00022801"/>
    </source>
</evidence>
<dbReference type="PANTHER" id="PTHR10030">
    <property type="entry name" value="ALPHA-L-FUCOSIDASE"/>
    <property type="match status" value="1"/>
</dbReference>
<dbReference type="RefSeq" id="WP_096800272.1">
    <property type="nucleotide sequence ID" value="NZ_CP023564.1"/>
</dbReference>
<keyword evidence="5" id="KW-0378">Hydrolase</keyword>
<accession>A0A291H093</accession>
<dbReference type="GO" id="GO:0004560">
    <property type="term" value="F:alpha-L-fucosidase activity"/>
    <property type="evidence" value="ECO:0007669"/>
    <property type="project" value="InterPro"/>
</dbReference>
<organism evidence="8 9">
    <name type="scientific">Brachybacterium ginsengisoli</name>
    <dbReference type="NCBI Taxonomy" id="1331682"/>
    <lineage>
        <taxon>Bacteria</taxon>
        <taxon>Bacillati</taxon>
        <taxon>Actinomycetota</taxon>
        <taxon>Actinomycetes</taxon>
        <taxon>Micrococcales</taxon>
        <taxon>Dermabacteraceae</taxon>
        <taxon>Brachybacterium</taxon>
    </lineage>
</organism>
<evidence type="ECO:0000256" key="2">
    <source>
        <dbReference type="ARBA" id="ARBA00007951"/>
    </source>
</evidence>
<dbReference type="Gene3D" id="3.20.20.80">
    <property type="entry name" value="Glycosidases"/>
    <property type="match status" value="1"/>
</dbReference>
<evidence type="ECO:0000256" key="3">
    <source>
        <dbReference type="ARBA" id="ARBA00012662"/>
    </source>
</evidence>
<comment type="similarity">
    <text evidence="2">Belongs to the glycosyl hydrolase 29 family.</text>
</comment>
<dbReference type="KEGG" id="bgg:CFK41_14285"/>
<dbReference type="InterPro" id="IPR017853">
    <property type="entry name" value="GH"/>
</dbReference>
<dbReference type="AlphaFoldDB" id="A0A291H093"/>
<evidence type="ECO:0000256" key="1">
    <source>
        <dbReference type="ARBA" id="ARBA00004071"/>
    </source>
</evidence>
<proteinExistence type="inferred from homology"/>
<feature type="domain" description="Glycoside hydrolase family 29 N-terminal" evidence="7">
    <location>
        <begin position="30"/>
        <end position="383"/>
    </location>
</feature>
<dbReference type="OrthoDB" id="5526311at2"/>
<evidence type="ECO:0000313" key="8">
    <source>
        <dbReference type="EMBL" id="ATG55812.1"/>
    </source>
</evidence>
<dbReference type="InterPro" id="IPR016286">
    <property type="entry name" value="FUC_metazoa-typ"/>
</dbReference>
<evidence type="ECO:0000256" key="6">
    <source>
        <dbReference type="ARBA" id="ARBA00023295"/>
    </source>
</evidence>
<dbReference type="InterPro" id="IPR013780">
    <property type="entry name" value="Glyco_hydro_b"/>
</dbReference>
<keyword evidence="4" id="KW-0732">Signal</keyword>
<dbReference type="FunFam" id="3.20.20.80:FF:000158">
    <property type="entry name" value="Exported alpha-L-fucosidase"/>
    <property type="match status" value="1"/>
</dbReference>
<dbReference type="GO" id="GO:0006004">
    <property type="term" value="P:fucose metabolic process"/>
    <property type="evidence" value="ECO:0007669"/>
    <property type="project" value="InterPro"/>
</dbReference>
<dbReference type="Gene3D" id="2.60.40.1180">
    <property type="entry name" value="Golgi alpha-mannosidase II"/>
    <property type="match status" value="1"/>
</dbReference>
<dbReference type="Pfam" id="PF01120">
    <property type="entry name" value="Alpha_L_fucos"/>
    <property type="match status" value="1"/>
</dbReference>
<dbReference type="SMART" id="SM00812">
    <property type="entry name" value="Alpha_L_fucos"/>
    <property type="match status" value="1"/>
</dbReference>
<evidence type="ECO:0000259" key="7">
    <source>
        <dbReference type="Pfam" id="PF01120"/>
    </source>
</evidence>
<protein>
    <recommendedName>
        <fullName evidence="3">alpha-L-fucosidase</fullName>
        <ecNumber evidence="3">3.2.1.51</ecNumber>
    </recommendedName>
</protein>
<dbReference type="EC" id="3.2.1.51" evidence="3"/>
<dbReference type="EMBL" id="CP023564">
    <property type="protein sequence ID" value="ATG55812.1"/>
    <property type="molecule type" value="Genomic_DNA"/>
</dbReference>
<gene>
    <name evidence="8" type="ORF">CFK41_14285</name>
</gene>
<dbReference type="InterPro" id="IPR000933">
    <property type="entry name" value="Glyco_hydro_29"/>
</dbReference>
<evidence type="ECO:0000256" key="4">
    <source>
        <dbReference type="ARBA" id="ARBA00022729"/>
    </source>
</evidence>
<dbReference type="SUPFAM" id="SSF51445">
    <property type="entry name" value="(Trans)glycosidases"/>
    <property type="match status" value="1"/>
</dbReference>
<dbReference type="GO" id="GO:0016139">
    <property type="term" value="P:glycoside catabolic process"/>
    <property type="evidence" value="ECO:0007669"/>
    <property type="project" value="TreeGrafter"/>
</dbReference>
<dbReference type="GO" id="GO:0005764">
    <property type="term" value="C:lysosome"/>
    <property type="evidence" value="ECO:0007669"/>
    <property type="project" value="TreeGrafter"/>
</dbReference>
<name>A0A291H093_9MICO</name>
<evidence type="ECO:0000313" key="9">
    <source>
        <dbReference type="Proteomes" id="UP000217889"/>
    </source>
</evidence>
<keyword evidence="6" id="KW-0326">Glycosidase</keyword>
<dbReference type="PANTHER" id="PTHR10030:SF37">
    <property type="entry name" value="ALPHA-L-FUCOSIDASE-RELATED"/>
    <property type="match status" value="1"/>
</dbReference>